<accession>A0A8J7YST9</accession>
<dbReference type="Pfam" id="PF02566">
    <property type="entry name" value="OsmC"/>
    <property type="match status" value="1"/>
</dbReference>
<evidence type="ECO:0000313" key="1">
    <source>
        <dbReference type="EMBL" id="MBX8632161.1"/>
    </source>
</evidence>
<organism evidence="2 3">
    <name type="scientific">Candidatus Sysuiplasma superficiale</name>
    <dbReference type="NCBI Taxonomy" id="2823368"/>
    <lineage>
        <taxon>Archaea</taxon>
        <taxon>Methanobacteriati</taxon>
        <taxon>Thermoplasmatota</taxon>
        <taxon>Thermoplasmata</taxon>
        <taxon>Candidatus Sysuiplasmatales</taxon>
        <taxon>Candidatus Sysuiplasmataceae</taxon>
        <taxon>Candidatus Sysuiplasma</taxon>
    </lineage>
</organism>
<dbReference type="Proteomes" id="UP000716004">
    <property type="component" value="Unassembled WGS sequence"/>
</dbReference>
<sequence>MENEQVSRDGLINNIDLEKIAKTKRKSEEGRGHFPVEKVISGEFHFEGSPMFTAELKSDAASFTEGVDEPSVLGGRGVYSTPLSHVLFGVISCFASTVALQCAARGIELRKLNVTGRLKYDIGPMLTDYTFPLINELEMDVETDRDVSEIVEASRAKCPALYAIANGIQTTVKSSVKR</sequence>
<proteinExistence type="predicted"/>
<dbReference type="InterPro" id="IPR036102">
    <property type="entry name" value="OsmC/Ohrsf"/>
</dbReference>
<gene>
    <name evidence="1" type="ORF">J9259_06565</name>
    <name evidence="2" type="ORF">KIY12_04410</name>
</gene>
<comment type="caution">
    <text evidence="2">The sequence shown here is derived from an EMBL/GenBank/DDBJ whole genome shotgun (WGS) entry which is preliminary data.</text>
</comment>
<dbReference type="Proteomes" id="UP000750197">
    <property type="component" value="Unassembled WGS sequence"/>
</dbReference>
<dbReference type="InterPro" id="IPR015946">
    <property type="entry name" value="KH_dom-like_a/b"/>
</dbReference>
<dbReference type="SUPFAM" id="SSF82784">
    <property type="entry name" value="OsmC-like"/>
    <property type="match status" value="1"/>
</dbReference>
<evidence type="ECO:0000313" key="3">
    <source>
        <dbReference type="Proteomes" id="UP000750197"/>
    </source>
</evidence>
<dbReference type="AlphaFoldDB" id="A0A8J7YST9"/>
<reference evidence="2" key="1">
    <citation type="submission" date="2021-05" db="EMBL/GenBank/DDBJ databases">
        <title>Genomic insights into ecological role and evolution of a novel Thermoplasmata order Candidatus Sysuiplasmatales.</title>
        <authorList>
            <person name="Yuan Y."/>
        </authorList>
    </citation>
    <scope>NUCLEOTIDE SEQUENCE</scope>
    <source>
        <strain evidence="2">TUT19-bin139</strain>
        <strain evidence="1">YP2-bin.285</strain>
    </source>
</reference>
<evidence type="ECO:0000313" key="2">
    <source>
        <dbReference type="EMBL" id="MBX8643949.1"/>
    </source>
</evidence>
<name>A0A8J7YST9_9ARCH</name>
<protein>
    <submittedName>
        <fullName evidence="2">OsmC family protein</fullName>
    </submittedName>
</protein>
<dbReference type="EMBL" id="JAHEAC010000030">
    <property type="protein sequence ID" value="MBX8643949.1"/>
    <property type="molecule type" value="Genomic_DNA"/>
</dbReference>
<dbReference type="InterPro" id="IPR003718">
    <property type="entry name" value="OsmC/Ohr_fam"/>
</dbReference>
<dbReference type="EMBL" id="JAGVSJ010000016">
    <property type="protein sequence ID" value="MBX8632161.1"/>
    <property type="molecule type" value="Genomic_DNA"/>
</dbReference>
<dbReference type="Gene3D" id="3.30.300.20">
    <property type="match status" value="1"/>
</dbReference>